<reference evidence="3 4" key="1">
    <citation type="journal article" date="2020" name="Microb. Genom.">
        <title>Genetic diversity of clinical and environmental Mucorales isolates obtained from an investigation of mucormycosis cases among solid organ transplant recipients.</title>
        <authorList>
            <person name="Nguyen M.H."/>
            <person name="Kaul D."/>
            <person name="Muto C."/>
            <person name="Cheng S.J."/>
            <person name="Richter R.A."/>
            <person name="Bruno V.M."/>
            <person name="Liu G."/>
            <person name="Beyhan S."/>
            <person name="Sundermann A.J."/>
            <person name="Mounaud S."/>
            <person name="Pasculle A.W."/>
            <person name="Nierman W.C."/>
            <person name="Driscoll E."/>
            <person name="Cumbie R."/>
            <person name="Clancy C.J."/>
            <person name="Dupont C.L."/>
        </authorList>
    </citation>
    <scope>NUCLEOTIDE SEQUENCE [LARGE SCALE GENOMIC DNA]</scope>
    <source>
        <strain evidence="3 4">GL24</strain>
    </source>
</reference>
<evidence type="ECO:0000313" key="3">
    <source>
        <dbReference type="EMBL" id="KAG1537283.1"/>
    </source>
</evidence>
<proteinExistence type="predicted"/>
<feature type="region of interest" description="Disordered" evidence="1">
    <location>
        <begin position="170"/>
        <end position="191"/>
    </location>
</feature>
<dbReference type="EMBL" id="JAANIU010007607">
    <property type="protein sequence ID" value="KAG1537283.1"/>
    <property type="molecule type" value="Genomic_DNA"/>
</dbReference>
<dbReference type="Proteomes" id="UP000740926">
    <property type="component" value="Unassembled WGS sequence"/>
</dbReference>
<dbReference type="SUPFAM" id="SSF55729">
    <property type="entry name" value="Acyl-CoA N-acyltransferases (Nat)"/>
    <property type="match status" value="1"/>
</dbReference>
<sequence>MVQRALHRQRIGRELTLARLHQAEADSSITHITLSTSQHTQGFYAGLGFHVTRPSAPPRIHGVRGSIAGLLPSEAHAQVDLPADIATAIAMLALHEHRQLAVAAQPDRHADLADQRIARHHRAVDVEGIATHREAVAAGHVGVTGGVLPPQADGQLCRETLAAAHVPAAPHAHPQRCRPAPSHDRCRPSAW</sequence>
<keyword evidence="4" id="KW-1185">Reference proteome</keyword>
<gene>
    <name evidence="3" type="ORF">G6F50_014896</name>
</gene>
<evidence type="ECO:0000256" key="1">
    <source>
        <dbReference type="SAM" id="MobiDB-lite"/>
    </source>
</evidence>
<evidence type="ECO:0000313" key="4">
    <source>
        <dbReference type="Proteomes" id="UP000740926"/>
    </source>
</evidence>
<evidence type="ECO:0000259" key="2">
    <source>
        <dbReference type="Pfam" id="PF13673"/>
    </source>
</evidence>
<dbReference type="InterPro" id="IPR000182">
    <property type="entry name" value="GNAT_dom"/>
</dbReference>
<dbReference type="Gene3D" id="3.40.630.30">
    <property type="match status" value="1"/>
</dbReference>
<comment type="caution">
    <text evidence="3">The sequence shown here is derived from an EMBL/GenBank/DDBJ whole genome shotgun (WGS) entry which is preliminary data.</text>
</comment>
<organism evidence="3 4">
    <name type="scientific">Rhizopus delemar</name>
    <dbReference type="NCBI Taxonomy" id="936053"/>
    <lineage>
        <taxon>Eukaryota</taxon>
        <taxon>Fungi</taxon>
        <taxon>Fungi incertae sedis</taxon>
        <taxon>Mucoromycota</taxon>
        <taxon>Mucoromycotina</taxon>
        <taxon>Mucoromycetes</taxon>
        <taxon>Mucorales</taxon>
        <taxon>Mucorineae</taxon>
        <taxon>Rhizopodaceae</taxon>
        <taxon>Rhizopus</taxon>
    </lineage>
</organism>
<feature type="domain" description="N-acetyltransferase" evidence="2">
    <location>
        <begin position="2"/>
        <end position="54"/>
    </location>
</feature>
<feature type="compositionally biased region" description="Basic and acidic residues" evidence="1">
    <location>
        <begin position="181"/>
        <end position="191"/>
    </location>
</feature>
<name>A0A9P6Y1X9_9FUNG</name>
<accession>A0A9P6Y1X9</accession>
<dbReference type="AlphaFoldDB" id="A0A9P6Y1X9"/>
<dbReference type="InterPro" id="IPR016181">
    <property type="entry name" value="Acyl_CoA_acyltransferase"/>
</dbReference>
<protein>
    <recommendedName>
        <fullName evidence="2">N-acetyltransferase domain-containing protein</fullName>
    </recommendedName>
</protein>
<dbReference type="GO" id="GO:0016747">
    <property type="term" value="F:acyltransferase activity, transferring groups other than amino-acyl groups"/>
    <property type="evidence" value="ECO:0007669"/>
    <property type="project" value="InterPro"/>
</dbReference>
<dbReference type="Pfam" id="PF13673">
    <property type="entry name" value="Acetyltransf_10"/>
    <property type="match status" value="1"/>
</dbReference>